<dbReference type="RefSeq" id="WP_091438660.1">
    <property type="nucleotide sequence ID" value="NZ_FMTP01000002.1"/>
</dbReference>
<accession>A0A1G4RYZ3</accession>
<dbReference type="EMBL" id="FMTP01000002">
    <property type="protein sequence ID" value="SCW62183.1"/>
    <property type="molecule type" value="Genomic_DNA"/>
</dbReference>
<name>A0A1G4RYZ3_9HYPH</name>
<protein>
    <submittedName>
        <fullName evidence="1">Uncharacterized protein</fullName>
    </submittedName>
</protein>
<evidence type="ECO:0000313" key="2">
    <source>
        <dbReference type="Proteomes" id="UP000198889"/>
    </source>
</evidence>
<dbReference type="Proteomes" id="UP000198889">
    <property type="component" value="Unassembled WGS sequence"/>
</dbReference>
<evidence type="ECO:0000313" key="1">
    <source>
        <dbReference type="EMBL" id="SCW62183.1"/>
    </source>
</evidence>
<gene>
    <name evidence="1" type="ORF">SAMN05660859_2050</name>
</gene>
<organism evidence="1 2">
    <name type="scientific">Ancylobacter rudongensis</name>
    <dbReference type="NCBI Taxonomy" id="177413"/>
    <lineage>
        <taxon>Bacteria</taxon>
        <taxon>Pseudomonadati</taxon>
        <taxon>Pseudomonadota</taxon>
        <taxon>Alphaproteobacteria</taxon>
        <taxon>Hyphomicrobiales</taxon>
        <taxon>Xanthobacteraceae</taxon>
        <taxon>Ancylobacter</taxon>
    </lineage>
</organism>
<sequence>MSNVVPFPVRVPAPENEGEFDIDLLTAVDVAIRDLRDIAFRLRGDASGQEQAHECLDMLTRALENARAQG</sequence>
<dbReference type="AlphaFoldDB" id="A0A1G4RYZ3"/>
<proteinExistence type="predicted"/>
<reference evidence="2" key="1">
    <citation type="submission" date="2016-10" db="EMBL/GenBank/DDBJ databases">
        <authorList>
            <person name="Varghese N."/>
            <person name="Submissions S."/>
        </authorList>
    </citation>
    <scope>NUCLEOTIDE SEQUENCE [LARGE SCALE GENOMIC DNA]</scope>
    <source>
        <strain evidence="2">CGMCC 1.1761</strain>
    </source>
</reference>
<keyword evidence="2" id="KW-1185">Reference proteome</keyword>